<proteinExistence type="predicted"/>
<feature type="transmembrane region" description="Helical" evidence="1">
    <location>
        <begin position="99"/>
        <end position="117"/>
    </location>
</feature>
<evidence type="ECO:0000256" key="1">
    <source>
        <dbReference type="SAM" id="Phobius"/>
    </source>
</evidence>
<feature type="transmembrane region" description="Helical" evidence="1">
    <location>
        <begin position="12"/>
        <end position="31"/>
    </location>
</feature>
<evidence type="ECO:0000313" key="3">
    <source>
        <dbReference type="Proteomes" id="UP000199451"/>
    </source>
</evidence>
<keyword evidence="3" id="KW-1185">Reference proteome</keyword>
<dbReference type="RefSeq" id="WP_089697152.1">
    <property type="nucleotide sequence ID" value="NZ_FNHL01000002.1"/>
</dbReference>
<dbReference type="AlphaFoldDB" id="A0A1G9TWV2"/>
<organism evidence="2 3">
    <name type="scientific">Halogranum gelatinilyticum</name>
    <dbReference type="NCBI Taxonomy" id="660521"/>
    <lineage>
        <taxon>Archaea</taxon>
        <taxon>Methanobacteriati</taxon>
        <taxon>Methanobacteriota</taxon>
        <taxon>Stenosarchaea group</taxon>
        <taxon>Halobacteria</taxon>
        <taxon>Halobacteriales</taxon>
        <taxon>Haloferacaceae</taxon>
    </lineage>
</organism>
<feature type="transmembrane region" description="Helical" evidence="1">
    <location>
        <begin position="68"/>
        <end position="87"/>
    </location>
</feature>
<gene>
    <name evidence="2" type="ORF">SAMN04487949_1948</name>
</gene>
<dbReference type="STRING" id="660521.SAMN04487949_1948"/>
<feature type="transmembrane region" description="Helical" evidence="1">
    <location>
        <begin position="37"/>
        <end position="56"/>
    </location>
</feature>
<evidence type="ECO:0000313" key="2">
    <source>
        <dbReference type="EMBL" id="SDM52209.1"/>
    </source>
</evidence>
<protein>
    <recommendedName>
        <fullName evidence="4">PH domain-containing protein</fullName>
    </recommendedName>
</protein>
<reference evidence="3" key="1">
    <citation type="submission" date="2016-10" db="EMBL/GenBank/DDBJ databases">
        <authorList>
            <person name="Varghese N."/>
            <person name="Submissions S."/>
        </authorList>
    </citation>
    <scope>NUCLEOTIDE SEQUENCE [LARGE SCALE GENOMIC DNA]</scope>
    <source>
        <strain evidence="3">CGMCC 1.10119</strain>
    </source>
</reference>
<evidence type="ECO:0008006" key="4">
    <source>
        <dbReference type="Google" id="ProtNLM"/>
    </source>
</evidence>
<sequence length="266" mass="27961">MRPTLPAVDGFAAATGLFVGSAVASGLVLAVSATSGVVVGIGLAVALAVWAVLERFPDRVDTALDGRLHLLPALAAAVATLVLAGLSVLDGSLALPESLHVPFSLTSLLALVVGILGRQRRARVVADAERAHALATVTKSRWGEFPLLFAESVVVLVTVSVAFGEPYSVLELGAASGVSAALLLFRGRDTYQLVALDSGLLVRSEGGNPQTLVPWRQVSRVDADHGDTLRVRRRLPVPTVYRGDLSEHDDGREVVDAIRRCRRRGG</sequence>
<keyword evidence="1" id="KW-1133">Transmembrane helix</keyword>
<keyword evidence="1" id="KW-0812">Transmembrane</keyword>
<accession>A0A1G9TWV2</accession>
<dbReference type="OrthoDB" id="308485at2157"/>
<keyword evidence="1" id="KW-0472">Membrane</keyword>
<dbReference type="Proteomes" id="UP000199451">
    <property type="component" value="Unassembled WGS sequence"/>
</dbReference>
<dbReference type="EMBL" id="FNHL01000002">
    <property type="protein sequence ID" value="SDM52209.1"/>
    <property type="molecule type" value="Genomic_DNA"/>
</dbReference>
<name>A0A1G9TWV2_9EURY</name>